<reference evidence="3 4" key="1">
    <citation type="journal article" date="2016" name="Antonie Van Leeuwenhoek">
        <title>Bacillus depressus sp. nov., isolated from soil of a sunflower field.</title>
        <authorList>
            <person name="Wei X."/>
            <person name="Xin D."/>
            <person name="Xin Y."/>
            <person name="Zhang H."/>
            <person name="Wang T."/>
            <person name="Zhang J."/>
        </authorList>
    </citation>
    <scope>NUCLEOTIDE SEQUENCE [LARGE SCALE GENOMIC DNA]</scope>
    <source>
        <strain evidence="3 4">BZ1</strain>
    </source>
</reference>
<dbReference type="EMBL" id="WBOS01000005">
    <property type="protein sequence ID" value="KAB2334797.1"/>
    <property type="molecule type" value="Genomic_DNA"/>
</dbReference>
<feature type="domain" description="Copper amine oxidase-like N-terminal" evidence="2">
    <location>
        <begin position="225"/>
        <end position="303"/>
    </location>
</feature>
<evidence type="ECO:0000259" key="2">
    <source>
        <dbReference type="Pfam" id="PF07833"/>
    </source>
</evidence>
<dbReference type="Proteomes" id="UP000481030">
    <property type="component" value="Unassembled WGS sequence"/>
</dbReference>
<keyword evidence="4" id="KW-1185">Reference proteome</keyword>
<dbReference type="SUPFAM" id="SSF55383">
    <property type="entry name" value="Copper amine oxidase, domain N"/>
    <property type="match status" value="1"/>
</dbReference>
<dbReference type="OrthoDB" id="1684927at2"/>
<dbReference type="Pfam" id="PF07833">
    <property type="entry name" value="Cu_amine_oxidN1"/>
    <property type="match status" value="1"/>
</dbReference>
<dbReference type="InterPro" id="IPR036582">
    <property type="entry name" value="Mao_N_sf"/>
</dbReference>
<comment type="caution">
    <text evidence="3">The sequence shown here is derived from an EMBL/GenBank/DDBJ whole genome shotgun (WGS) entry which is preliminary data.</text>
</comment>
<gene>
    <name evidence="3" type="ORF">F7731_13630</name>
</gene>
<accession>A0A6L3V6G6</accession>
<proteinExistence type="predicted"/>
<evidence type="ECO:0000256" key="1">
    <source>
        <dbReference type="SAM" id="SignalP"/>
    </source>
</evidence>
<sequence>MKKINVLATTVLIAGLVLSNHSVLANSQSKDIQNMSEEERAQEKDTSNFIKFSGVVKEIEKDTKATRILVENESDSLEMIFTITNDVLLLDNEKGEKFESAEIKKGTKINAYYDKNKPMTLIYPANVIPEIMIVHGQELGQVKVAKFNKQHVSLDNDLKLHISKETILENEKGDSISEEDLAEKELIVFYTISTRSIPAQTTPTKIIALEFTDENLLKVSQLIDKDHYFIGDTKMIPIRKVAAQLGYKVEWNKKQNSILLRKQTSTILLTIGKKDYGYNRSIGYFTDAPEMKNGKTYVSEELLERLLLK</sequence>
<evidence type="ECO:0000313" key="3">
    <source>
        <dbReference type="EMBL" id="KAB2334797.1"/>
    </source>
</evidence>
<organism evidence="3 4">
    <name type="scientific">Cytobacillus depressus</name>
    <dbReference type="NCBI Taxonomy" id="1602942"/>
    <lineage>
        <taxon>Bacteria</taxon>
        <taxon>Bacillati</taxon>
        <taxon>Bacillota</taxon>
        <taxon>Bacilli</taxon>
        <taxon>Bacillales</taxon>
        <taxon>Bacillaceae</taxon>
        <taxon>Cytobacillus</taxon>
    </lineage>
</organism>
<dbReference type="InterPro" id="IPR012854">
    <property type="entry name" value="Cu_amine_oxidase-like_N"/>
</dbReference>
<keyword evidence="1" id="KW-0732">Signal</keyword>
<feature type="signal peptide" evidence="1">
    <location>
        <begin position="1"/>
        <end position="25"/>
    </location>
</feature>
<evidence type="ECO:0000313" key="4">
    <source>
        <dbReference type="Proteomes" id="UP000481030"/>
    </source>
</evidence>
<dbReference type="Gene3D" id="3.30.457.10">
    <property type="entry name" value="Copper amine oxidase-like, N-terminal domain"/>
    <property type="match status" value="1"/>
</dbReference>
<feature type="chain" id="PRO_5038786810" evidence="1">
    <location>
        <begin position="26"/>
        <end position="309"/>
    </location>
</feature>
<protein>
    <submittedName>
        <fullName evidence="3">Copper amine oxidase N-terminal domain-containing protein</fullName>
    </submittedName>
</protein>
<dbReference type="AlphaFoldDB" id="A0A6L3V6G6"/>
<dbReference type="RefSeq" id="WP_151535338.1">
    <property type="nucleotide sequence ID" value="NZ_WBOS01000005.1"/>
</dbReference>
<name>A0A6L3V6G6_9BACI</name>